<feature type="compositionally biased region" description="Basic and acidic residues" evidence="1">
    <location>
        <begin position="294"/>
        <end position="332"/>
    </location>
</feature>
<comment type="caution">
    <text evidence="2">The sequence shown here is derived from an EMBL/GenBank/DDBJ whole genome shotgun (WGS) entry which is preliminary data.</text>
</comment>
<keyword evidence="3" id="KW-1185">Reference proteome</keyword>
<reference evidence="3" key="1">
    <citation type="journal article" date="2019" name="Int. J. Syst. Evol. Microbiol.">
        <title>The Global Catalogue of Microorganisms (GCM) 10K type strain sequencing project: providing services to taxonomists for standard genome sequencing and annotation.</title>
        <authorList>
            <consortium name="The Broad Institute Genomics Platform"/>
            <consortium name="The Broad Institute Genome Sequencing Center for Infectious Disease"/>
            <person name="Wu L."/>
            <person name="Ma J."/>
        </authorList>
    </citation>
    <scope>NUCLEOTIDE SEQUENCE [LARGE SCALE GENOMIC DNA]</scope>
    <source>
        <strain evidence="3">JCM 4737</strain>
    </source>
</reference>
<gene>
    <name evidence="2" type="ORF">GCM10010346_28370</name>
</gene>
<dbReference type="RefSeq" id="WP_189715238.1">
    <property type="nucleotide sequence ID" value="NZ_BMVO01000007.1"/>
</dbReference>
<dbReference type="EMBL" id="BMVO01000007">
    <property type="protein sequence ID" value="GHB03810.1"/>
    <property type="molecule type" value="Genomic_DNA"/>
</dbReference>
<name>A0ABQ3DLI5_9ACTN</name>
<evidence type="ECO:0000313" key="3">
    <source>
        <dbReference type="Proteomes" id="UP000599437"/>
    </source>
</evidence>
<dbReference type="Proteomes" id="UP000599437">
    <property type="component" value="Unassembled WGS sequence"/>
</dbReference>
<feature type="compositionally biased region" description="Gly residues" evidence="1">
    <location>
        <begin position="278"/>
        <end position="293"/>
    </location>
</feature>
<feature type="compositionally biased region" description="Gly residues" evidence="1">
    <location>
        <begin position="210"/>
        <end position="222"/>
    </location>
</feature>
<proteinExistence type="predicted"/>
<sequence>MADERYEWLDKDAAERLLCGEPVGPVGEHARAQAERLAAALDGVARAGAHETGELPGEAAALAAFRKARDSAPESLATVRIERRASAPVRWGRPVRIGLAGALAGVALGGVAVAAGTGVLPSPFGRGTGPAPASSVSAAATPPPATPGTTAADPDGTGGPTPDSIPPGGTPGAPGGGNGDEDGDTGGTHTPSAGPDGVTPPAFPDWAGDGRPGTGDGSGDAPGSGAWYRETVEACRDYRSGSLAPHHERRLEEAAEGADRVERFCDRLLDGSWDEDGGGTGSGDGGRNSGGHNGGRDGHDGDDGDGDRRYDGDGGEDGRSRDGRTTDGRRISPDGAQRRLPAVSYPGLSAATAGSDAPAEALTYPG</sequence>
<feature type="compositionally biased region" description="Basic and acidic residues" evidence="1">
    <location>
        <begin position="240"/>
        <end position="269"/>
    </location>
</feature>
<feature type="region of interest" description="Disordered" evidence="1">
    <location>
        <begin position="240"/>
        <end position="366"/>
    </location>
</feature>
<evidence type="ECO:0000256" key="1">
    <source>
        <dbReference type="SAM" id="MobiDB-lite"/>
    </source>
</evidence>
<feature type="region of interest" description="Disordered" evidence="1">
    <location>
        <begin position="126"/>
        <end position="226"/>
    </location>
</feature>
<organism evidence="2 3">
    <name type="scientific">Streptomyces chryseus</name>
    <dbReference type="NCBI Taxonomy" id="68186"/>
    <lineage>
        <taxon>Bacteria</taxon>
        <taxon>Bacillati</taxon>
        <taxon>Actinomycetota</taxon>
        <taxon>Actinomycetes</taxon>
        <taxon>Kitasatosporales</taxon>
        <taxon>Streptomycetaceae</taxon>
        <taxon>Streptomyces</taxon>
    </lineage>
</organism>
<feature type="compositionally biased region" description="Low complexity" evidence="1">
    <location>
        <begin position="129"/>
        <end position="140"/>
    </location>
</feature>
<protein>
    <submittedName>
        <fullName evidence="2">Uncharacterized protein</fullName>
    </submittedName>
</protein>
<accession>A0ABQ3DLI5</accession>
<evidence type="ECO:0000313" key="2">
    <source>
        <dbReference type="EMBL" id="GHB03810.1"/>
    </source>
</evidence>